<dbReference type="Proteomes" id="UP000051645">
    <property type="component" value="Unassembled WGS sequence"/>
</dbReference>
<dbReference type="RefSeq" id="WP_156642843.1">
    <property type="nucleotide sequence ID" value="NZ_JQAT01000004.1"/>
</dbReference>
<dbReference type="AlphaFoldDB" id="A0A0R2FRA8"/>
<protein>
    <submittedName>
        <fullName evidence="2">Uncharacterized protein</fullName>
    </submittedName>
</protein>
<dbReference type="PATRIC" id="fig|81857.3.peg.1558"/>
<organism evidence="2 3">
    <name type="scientific">Lactobacillus selangorensis</name>
    <dbReference type="NCBI Taxonomy" id="81857"/>
    <lineage>
        <taxon>Bacteria</taxon>
        <taxon>Bacillati</taxon>
        <taxon>Bacillota</taxon>
        <taxon>Bacilli</taxon>
        <taxon>Lactobacillales</taxon>
        <taxon>Lactobacillaceae</taxon>
        <taxon>Lactobacillus</taxon>
    </lineage>
</organism>
<evidence type="ECO:0000313" key="3">
    <source>
        <dbReference type="Proteomes" id="UP000051645"/>
    </source>
</evidence>
<name>A0A0R2FRA8_9LACO</name>
<accession>A0A0R2FRA8</accession>
<proteinExistence type="predicted"/>
<sequence>MKNDSFNAKIALKESFLFEQEKLVKYGSHLVFTSRRSYFKYDEYFHAERISGDLE</sequence>
<dbReference type="EMBL" id="JQAZ01000005">
    <property type="protein sequence ID" value="KRN31027.1"/>
    <property type="molecule type" value="Genomic_DNA"/>
</dbReference>
<reference evidence="3 4" key="1">
    <citation type="journal article" date="2015" name="Genome Announc.">
        <title>Expanding the biotechnology potential of lactobacilli through comparative genomics of 213 strains and associated genera.</title>
        <authorList>
            <person name="Sun Z."/>
            <person name="Harris H.M."/>
            <person name="McCann A."/>
            <person name="Guo C."/>
            <person name="Argimon S."/>
            <person name="Zhang W."/>
            <person name="Yang X."/>
            <person name="Jeffery I.B."/>
            <person name="Cooney J.C."/>
            <person name="Kagawa T.F."/>
            <person name="Liu W."/>
            <person name="Song Y."/>
            <person name="Salvetti E."/>
            <person name="Wrobel A."/>
            <person name="Rasinkangas P."/>
            <person name="Parkhill J."/>
            <person name="Rea M.C."/>
            <person name="O'Sullivan O."/>
            <person name="Ritari J."/>
            <person name="Douillard F.P."/>
            <person name="Paul Ross R."/>
            <person name="Yang R."/>
            <person name="Briner A.E."/>
            <person name="Felis G.E."/>
            <person name="de Vos W.M."/>
            <person name="Barrangou R."/>
            <person name="Klaenhammer T.R."/>
            <person name="Caufield P.W."/>
            <person name="Cui Y."/>
            <person name="Zhang H."/>
            <person name="O'Toole P.W."/>
        </authorList>
    </citation>
    <scope>NUCLEOTIDE SEQUENCE [LARGE SCALE GENOMIC DNA]</scope>
    <source>
        <strain evidence="1 4">ATCC BAA-66</strain>
        <strain evidence="2 3">DSM 13344</strain>
    </source>
</reference>
<dbReference type="Proteomes" id="UP000051751">
    <property type="component" value="Unassembled WGS sequence"/>
</dbReference>
<evidence type="ECO:0000313" key="2">
    <source>
        <dbReference type="EMBL" id="KRN31027.1"/>
    </source>
</evidence>
<gene>
    <name evidence="1" type="ORF">IV38_GL001546</name>
    <name evidence="2" type="ORF">IV40_GL001669</name>
</gene>
<evidence type="ECO:0000313" key="1">
    <source>
        <dbReference type="EMBL" id="KRN28096.1"/>
    </source>
</evidence>
<comment type="caution">
    <text evidence="2">The sequence shown here is derived from an EMBL/GenBank/DDBJ whole genome shotgun (WGS) entry which is preliminary data.</text>
</comment>
<evidence type="ECO:0000313" key="4">
    <source>
        <dbReference type="Proteomes" id="UP000051751"/>
    </source>
</evidence>
<dbReference type="EMBL" id="JQAT01000004">
    <property type="protein sequence ID" value="KRN28096.1"/>
    <property type="molecule type" value="Genomic_DNA"/>
</dbReference>
<dbReference type="STRING" id="81857.IV38_GL001546"/>
<keyword evidence="3" id="KW-1185">Reference proteome</keyword>